<sequence>MKSISIFGAQSSGKSTLINDLYDLKLDTLKSDQTHQRTTQGIILAQSEQNDQQICILDCEGTDSAERHLNKEISIEEKVGVFTCILSDLIIFNLWFTDLRRFQASNYNVIQQIFKIYQKSILKQRKQLGDRCSMLFVIRDSVIASEKQKTDIIQQLKEDIFKLYNEVSAEKFSDFFDIDVMFISNRIYQFDQYKDDVTELRHTIAKVQCNSMQPQIYAQYLHTIWEAIQQRKDLDLNFSRSEIIKEKCLQIQEDIIDQFAQKLSKLQIEVKQLKEVNQNLMNQSVSFRNLQQSFPLFVFVEKMISQNPNGQIHDMYEEAIQKFDEETAQFNSEESKQGLQKLLQDEIQRFLDDSLKFVVELFTESYQHQMRIFEKLVAQYELENEFFPQLNEFSIRGNTINLIANKLFAASSSKLDLMFSTQISKSDVIENKLNNLLQSDLIMNPVLVNYNKQSIVQTFCQMQEATFVSLLKLLDTFYCTKFLSEYQFHPVVENFILNTESETNFQLTQFYQTLQRNYLSKQESSLKSQLESQNIFSLNLAELRDQFVLANQFEEQISNLMQFRVSDSQFVGGKVSNIQAIQSSLISSQNTQTQLLQSSATIIQQQLSPVFFGLQDPPQDQIRQKLDQIFIKTADSFISKISFKNIKPQLELQFQSLMTQKLSQLTKNEFLTEQHRAESANEVVQQLKHKLQNVGGSVLSQQLTNISLGQIQNVDAIISEFSQKIDLGGYKVVQKMSVQMIVLFSVLLRREIFALFKTKLRMFMMVTLFSVLFFVHEKKDLNVFFAVTKQLFQEIAKFFEDFNWEELQKAFQHYFKQLQKWIK</sequence>
<dbReference type="GO" id="GO:0005783">
    <property type="term" value="C:endoplasmic reticulum"/>
    <property type="evidence" value="ECO:0007669"/>
    <property type="project" value="TreeGrafter"/>
</dbReference>
<dbReference type="EMBL" id="GDID01004477">
    <property type="protein sequence ID" value="JAP92129.1"/>
    <property type="molecule type" value="Transcribed_RNA"/>
</dbReference>
<reference evidence="2" key="1">
    <citation type="submission" date="2015-07" db="EMBL/GenBank/DDBJ databases">
        <title>Adaptation to a free-living lifestyle via gene acquisitions in the diplomonad Trepomonas sp. PC1.</title>
        <authorList>
            <person name="Xu F."/>
            <person name="Jerlstrom-Hultqvist J."/>
            <person name="Kolisko M."/>
            <person name="Simpson A.G.B."/>
            <person name="Roger A.J."/>
            <person name="Svard S.G."/>
            <person name="Andersson J.O."/>
        </authorList>
    </citation>
    <scope>NUCLEOTIDE SEQUENCE</scope>
    <source>
        <strain evidence="2">PC1</strain>
    </source>
</reference>
<evidence type="ECO:0000256" key="1">
    <source>
        <dbReference type="SAM" id="Coils"/>
    </source>
</evidence>
<dbReference type="PANTHER" id="PTHR45923:SF2">
    <property type="entry name" value="PROTEIN SEY1"/>
    <property type="match status" value="1"/>
</dbReference>
<organism evidence="2">
    <name type="scientific">Trepomonas sp. PC1</name>
    <dbReference type="NCBI Taxonomy" id="1076344"/>
    <lineage>
        <taxon>Eukaryota</taxon>
        <taxon>Metamonada</taxon>
        <taxon>Diplomonadida</taxon>
        <taxon>Hexamitidae</taxon>
        <taxon>Hexamitinae</taxon>
        <taxon>Trepomonas</taxon>
    </lineage>
</organism>
<dbReference type="AlphaFoldDB" id="A0A146K9M8"/>
<accession>A0A146K9M8</accession>
<feature type="coiled-coil region" evidence="1">
    <location>
        <begin position="249"/>
        <end position="283"/>
    </location>
</feature>
<dbReference type="PANTHER" id="PTHR45923">
    <property type="entry name" value="PROTEIN SEY1"/>
    <property type="match status" value="1"/>
</dbReference>
<dbReference type="GO" id="GO:0016320">
    <property type="term" value="P:endoplasmic reticulum membrane fusion"/>
    <property type="evidence" value="ECO:0007669"/>
    <property type="project" value="TreeGrafter"/>
</dbReference>
<dbReference type="SUPFAM" id="SSF52540">
    <property type="entry name" value="P-loop containing nucleoside triphosphate hydrolases"/>
    <property type="match status" value="1"/>
</dbReference>
<dbReference type="InterPro" id="IPR027417">
    <property type="entry name" value="P-loop_NTPase"/>
</dbReference>
<name>A0A146K9M8_9EUKA</name>
<proteinExistence type="predicted"/>
<evidence type="ECO:0000313" key="2">
    <source>
        <dbReference type="EMBL" id="JAP92129.1"/>
    </source>
</evidence>
<dbReference type="InterPro" id="IPR008803">
    <property type="entry name" value="RHD3/Sey1"/>
</dbReference>
<dbReference type="Pfam" id="PF05879">
    <property type="entry name" value="RHD3_GTPase"/>
    <property type="match status" value="1"/>
</dbReference>
<dbReference type="Gene3D" id="3.40.50.300">
    <property type="entry name" value="P-loop containing nucleotide triphosphate hydrolases"/>
    <property type="match status" value="1"/>
</dbReference>
<dbReference type="GO" id="GO:0003924">
    <property type="term" value="F:GTPase activity"/>
    <property type="evidence" value="ECO:0007669"/>
    <property type="project" value="TreeGrafter"/>
</dbReference>
<gene>
    <name evidence="2" type="ORF">TPC1_16026</name>
</gene>
<keyword evidence="1" id="KW-0175">Coiled coil</keyword>
<protein>
    <submittedName>
        <fullName evidence="2">Protein SEY1</fullName>
    </submittedName>
</protein>